<comment type="caution">
    <text evidence="1">The sequence shown here is derived from an EMBL/GenBank/DDBJ whole genome shotgun (WGS) entry which is preliminary data.</text>
</comment>
<dbReference type="InterPro" id="IPR021353">
    <property type="entry name" value="DUF2972"/>
</dbReference>
<dbReference type="Proteomes" id="UP000321317">
    <property type="component" value="Unassembled WGS sequence"/>
</dbReference>
<accession>A0ABY3L166</accession>
<dbReference type="RefSeq" id="WP_147734651.1">
    <property type="nucleotide sequence ID" value="NZ_JANKHQ010000002.1"/>
</dbReference>
<name>A0ABY3L166_9BACT</name>
<evidence type="ECO:0000313" key="2">
    <source>
        <dbReference type="Proteomes" id="UP000321317"/>
    </source>
</evidence>
<dbReference type="EMBL" id="VRMA01000052">
    <property type="protein sequence ID" value="TXK56797.1"/>
    <property type="molecule type" value="Genomic_DNA"/>
</dbReference>
<dbReference type="Pfam" id="PF11186">
    <property type="entry name" value="DUF2972"/>
    <property type="match status" value="1"/>
</dbReference>
<organism evidence="1 2">
    <name type="scientific">Campylobacter helveticus</name>
    <dbReference type="NCBI Taxonomy" id="28898"/>
    <lineage>
        <taxon>Bacteria</taxon>
        <taxon>Pseudomonadati</taxon>
        <taxon>Campylobacterota</taxon>
        <taxon>Epsilonproteobacteria</taxon>
        <taxon>Campylobacterales</taxon>
        <taxon>Campylobacteraceae</taxon>
        <taxon>Campylobacter</taxon>
    </lineage>
</organism>
<keyword evidence="2" id="KW-1185">Reference proteome</keyword>
<sequence>MQSLLSNFKPKQAEILLSAIKNANDEEFSSFVLNNINAIKAWLHSEEFEKKHLKKPFPPLLNPKFLELDSSRYCANLAWNLNLPLDVSGGGGRLKLIYISPHGCGAAAFINYLFFCDVFCPPSWNMPLDSKERYIRYFTYLSEGKYPYYGVNISEFNVKDMEKFLYLLGEDTPVIIGTRDSIGILKHCIGRNWDKVQMPINREFNLSHDFRDYIDYITHKDMETKVDFNDLENSFTSAKILPFFKNITPVDCAEILPDKAFKTMQNLALKFHFNPPKNEAYFQNYEFKGYIRYLLPLVLYANENDPVFSLKQSVKETPLDRENSLIFIINRFTDHYEEYENISKELTKCLCDDLAVFIKKEDLKRISKEFYAKIKTYLSEFITEIVRVTKEAEEKILKEKDVLEYLKKHKDISLKLKQIFDEELRYFKQHHPNLVETWHYYKEFEKICENFKSS</sequence>
<gene>
    <name evidence="1" type="ORF">FVD16_06025</name>
</gene>
<reference evidence="1 2" key="1">
    <citation type="submission" date="2019-08" db="EMBL/GenBank/DDBJ databases">
        <title>Rapid identification of Enteric Bacteria from Whole Genome Sequences (WGS) using Average Nucleotide Identity (ANI).</title>
        <authorList>
            <person name="Lane C."/>
        </authorList>
    </citation>
    <scope>NUCLEOTIDE SEQUENCE [LARGE SCALE GENOMIC DNA]</scope>
    <source>
        <strain evidence="1 2">D4984</strain>
    </source>
</reference>
<protein>
    <submittedName>
        <fullName evidence="1">DUF2972 domain-containing protein</fullName>
    </submittedName>
</protein>
<evidence type="ECO:0000313" key="1">
    <source>
        <dbReference type="EMBL" id="TXK56797.1"/>
    </source>
</evidence>
<proteinExistence type="predicted"/>